<dbReference type="KEGG" id="ccp:CHC_T00007278001"/>
<dbReference type="AlphaFoldDB" id="R7QR70"/>
<organism evidence="1 2">
    <name type="scientific">Chondrus crispus</name>
    <name type="common">Carrageen Irish moss</name>
    <name type="synonym">Polymorpha crispa</name>
    <dbReference type="NCBI Taxonomy" id="2769"/>
    <lineage>
        <taxon>Eukaryota</taxon>
        <taxon>Rhodophyta</taxon>
        <taxon>Florideophyceae</taxon>
        <taxon>Rhodymeniophycidae</taxon>
        <taxon>Gigartinales</taxon>
        <taxon>Gigartinaceae</taxon>
        <taxon>Chondrus</taxon>
    </lineage>
</organism>
<gene>
    <name evidence="1" type="ORF">CHC_T00007278001</name>
</gene>
<dbReference type="Gramene" id="CDF40634">
    <property type="protein sequence ID" value="CDF40634"/>
    <property type="gene ID" value="CHC_T00007278001"/>
</dbReference>
<keyword evidence="2" id="KW-1185">Reference proteome</keyword>
<dbReference type="RefSeq" id="XP_005710928.1">
    <property type="nucleotide sequence ID" value="XM_005710871.1"/>
</dbReference>
<proteinExistence type="predicted"/>
<sequence length="82" mass="9676">MLQYQGYKDPTVEYSLTTLRRVATPSKRQQRNSKVTYFNIFSSSHLLQGCFAAIFHERFLALISEKNRGAPERRREALHTQW</sequence>
<dbReference type="GeneID" id="17318673"/>
<reference evidence="2" key="1">
    <citation type="journal article" date="2013" name="Proc. Natl. Acad. Sci. U.S.A.">
        <title>Genome structure and metabolic features in the red seaweed Chondrus crispus shed light on evolution of the Archaeplastida.</title>
        <authorList>
            <person name="Collen J."/>
            <person name="Porcel B."/>
            <person name="Carre W."/>
            <person name="Ball S.G."/>
            <person name="Chaparro C."/>
            <person name="Tonon T."/>
            <person name="Barbeyron T."/>
            <person name="Michel G."/>
            <person name="Noel B."/>
            <person name="Valentin K."/>
            <person name="Elias M."/>
            <person name="Artiguenave F."/>
            <person name="Arun A."/>
            <person name="Aury J.M."/>
            <person name="Barbosa-Neto J.F."/>
            <person name="Bothwell J.H."/>
            <person name="Bouget F.Y."/>
            <person name="Brillet L."/>
            <person name="Cabello-Hurtado F."/>
            <person name="Capella-Gutierrez S."/>
            <person name="Charrier B."/>
            <person name="Cladiere L."/>
            <person name="Cock J.M."/>
            <person name="Coelho S.M."/>
            <person name="Colleoni C."/>
            <person name="Czjzek M."/>
            <person name="Da Silva C."/>
            <person name="Delage L."/>
            <person name="Denoeud F."/>
            <person name="Deschamps P."/>
            <person name="Dittami S.M."/>
            <person name="Gabaldon T."/>
            <person name="Gachon C.M."/>
            <person name="Groisillier A."/>
            <person name="Herve C."/>
            <person name="Jabbari K."/>
            <person name="Katinka M."/>
            <person name="Kloareg B."/>
            <person name="Kowalczyk N."/>
            <person name="Labadie K."/>
            <person name="Leblanc C."/>
            <person name="Lopez P.J."/>
            <person name="McLachlan D.H."/>
            <person name="Meslet-Cladiere L."/>
            <person name="Moustafa A."/>
            <person name="Nehr Z."/>
            <person name="Nyvall Collen P."/>
            <person name="Panaud O."/>
            <person name="Partensky F."/>
            <person name="Poulain J."/>
            <person name="Rensing S.A."/>
            <person name="Rousvoal S."/>
            <person name="Samson G."/>
            <person name="Symeonidi A."/>
            <person name="Weissenbach J."/>
            <person name="Zambounis A."/>
            <person name="Wincker P."/>
            <person name="Boyen C."/>
        </authorList>
    </citation>
    <scope>NUCLEOTIDE SEQUENCE [LARGE SCALE GENOMIC DNA]</scope>
    <source>
        <strain evidence="2">cv. Stackhouse</strain>
    </source>
</reference>
<name>R7QR70_CHOCR</name>
<dbReference type="EMBL" id="HG002219">
    <property type="protein sequence ID" value="CDF40634.1"/>
    <property type="molecule type" value="Genomic_DNA"/>
</dbReference>
<dbReference type="Proteomes" id="UP000012073">
    <property type="component" value="Unassembled WGS sequence"/>
</dbReference>
<evidence type="ECO:0000313" key="1">
    <source>
        <dbReference type="EMBL" id="CDF40634.1"/>
    </source>
</evidence>
<evidence type="ECO:0000313" key="2">
    <source>
        <dbReference type="Proteomes" id="UP000012073"/>
    </source>
</evidence>
<accession>R7QR70</accession>
<protein>
    <submittedName>
        <fullName evidence="1">Uncharacterized protein</fullName>
    </submittedName>
</protein>